<dbReference type="AlphaFoldDB" id="A0AA42IZ02"/>
<dbReference type="PANTHER" id="PTHR43800:SF1">
    <property type="entry name" value="PEPTIDYL-LYSINE N-ACETYLTRANSFERASE YJAB"/>
    <property type="match status" value="1"/>
</dbReference>
<dbReference type="SUPFAM" id="SSF55729">
    <property type="entry name" value="Acyl-CoA N-acyltransferases (Nat)"/>
    <property type="match status" value="1"/>
</dbReference>
<dbReference type="RefSeq" id="WP_271010869.1">
    <property type="nucleotide sequence ID" value="NZ_JAQIFT010000008.1"/>
</dbReference>
<dbReference type="InterPro" id="IPR016181">
    <property type="entry name" value="Acyl_CoA_acyltransferase"/>
</dbReference>
<organism evidence="4 5">
    <name type="scientific">Holtiella tumoricola</name>
    <dbReference type="NCBI Taxonomy" id="3018743"/>
    <lineage>
        <taxon>Bacteria</taxon>
        <taxon>Bacillati</taxon>
        <taxon>Bacillota</taxon>
        <taxon>Clostridia</taxon>
        <taxon>Lachnospirales</taxon>
        <taxon>Cellulosilyticaceae</taxon>
        <taxon>Holtiella</taxon>
    </lineage>
</organism>
<dbReference type="EC" id="2.3.1.-" evidence="4"/>
<evidence type="ECO:0000256" key="1">
    <source>
        <dbReference type="ARBA" id="ARBA00022679"/>
    </source>
</evidence>
<reference evidence="4" key="1">
    <citation type="journal article" date="2023" name="Int. J. Syst. Evol. Microbiol.">
        <title>&lt;i&gt;Holtiella tumoricola&lt;/i&gt; gen. nov. sp. nov., isolated from a human clinical sample.</title>
        <authorList>
            <person name="Allen-Vercoe E."/>
            <person name="Daigneault M.C."/>
            <person name="Vancuren S.J."/>
            <person name="Cochrane K."/>
            <person name="O'Neal L.L."/>
            <person name="Sankaranarayanan K."/>
            <person name="Lawson P.A."/>
        </authorList>
    </citation>
    <scope>NUCLEOTIDE SEQUENCE</scope>
    <source>
        <strain evidence="4">CC70A</strain>
    </source>
</reference>
<dbReference type="Gene3D" id="3.40.630.30">
    <property type="match status" value="1"/>
</dbReference>
<dbReference type="EMBL" id="JAQIFT010000008">
    <property type="protein sequence ID" value="MDA3730145.1"/>
    <property type="molecule type" value="Genomic_DNA"/>
</dbReference>
<feature type="domain" description="N-acetyltransferase" evidence="3">
    <location>
        <begin position="19"/>
        <end position="159"/>
    </location>
</feature>
<sequence length="159" mass="18505">MNSQRSTVRIKKETLEGDYMVRALRSKDLESVMEIWRNTNIQAHSFITEDYWNNNYNLVKEILPQAEVYIYETKGRIQGFIGIDSGYIAGLFVLQEEQSKGVGQALVEVVKEQYNQLSLKVYEKNIKAISFYKKQGFNKQSKAIDESTGEVEIFMVWEK</sequence>
<gene>
    <name evidence="4" type="ORF">PBV87_01270</name>
</gene>
<keyword evidence="5" id="KW-1185">Reference proteome</keyword>
<evidence type="ECO:0000313" key="5">
    <source>
        <dbReference type="Proteomes" id="UP001169242"/>
    </source>
</evidence>
<accession>A0AA42IZ02</accession>
<keyword evidence="2 4" id="KW-0012">Acyltransferase</keyword>
<proteinExistence type="predicted"/>
<evidence type="ECO:0000256" key="2">
    <source>
        <dbReference type="ARBA" id="ARBA00023315"/>
    </source>
</evidence>
<dbReference type="Proteomes" id="UP001169242">
    <property type="component" value="Unassembled WGS sequence"/>
</dbReference>
<dbReference type="PANTHER" id="PTHR43800">
    <property type="entry name" value="PEPTIDYL-LYSINE N-ACETYLTRANSFERASE YJAB"/>
    <property type="match status" value="1"/>
</dbReference>
<evidence type="ECO:0000259" key="3">
    <source>
        <dbReference type="PROSITE" id="PS51186"/>
    </source>
</evidence>
<comment type="caution">
    <text evidence="4">The sequence shown here is derived from an EMBL/GenBank/DDBJ whole genome shotgun (WGS) entry which is preliminary data.</text>
</comment>
<keyword evidence="1 4" id="KW-0808">Transferase</keyword>
<dbReference type="PROSITE" id="PS51186">
    <property type="entry name" value="GNAT"/>
    <property type="match status" value="1"/>
</dbReference>
<dbReference type="GO" id="GO:0016747">
    <property type="term" value="F:acyltransferase activity, transferring groups other than amino-acyl groups"/>
    <property type="evidence" value="ECO:0007669"/>
    <property type="project" value="InterPro"/>
</dbReference>
<protein>
    <submittedName>
        <fullName evidence="4">N-acetyltransferase</fullName>
        <ecNumber evidence="4">2.3.1.-</ecNumber>
    </submittedName>
</protein>
<dbReference type="NCBIfam" id="NF007853">
    <property type="entry name" value="PRK10562.1"/>
    <property type="match status" value="1"/>
</dbReference>
<dbReference type="Pfam" id="PF13673">
    <property type="entry name" value="Acetyltransf_10"/>
    <property type="match status" value="1"/>
</dbReference>
<evidence type="ECO:0000313" key="4">
    <source>
        <dbReference type="EMBL" id="MDA3730145.1"/>
    </source>
</evidence>
<name>A0AA42IZ02_9FIRM</name>
<dbReference type="CDD" id="cd04301">
    <property type="entry name" value="NAT_SF"/>
    <property type="match status" value="1"/>
</dbReference>
<dbReference type="InterPro" id="IPR000182">
    <property type="entry name" value="GNAT_dom"/>
</dbReference>